<dbReference type="InterPro" id="IPR002716">
    <property type="entry name" value="PIN_dom"/>
</dbReference>
<feature type="region of interest" description="Disordered" evidence="1">
    <location>
        <begin position="1209"/>
        <end position="1230"/>
    </location>
</feature>
<feature type="domain" description="PIN" evidence="2">
    <location>
        <begin position="1165"/>
        <end position="1349"/>
    </location>
</feature>
<dbReference type="RefSeq" id="XP_007406083.1">
    <property type="nucleotide sequence ID" value="XM_007406021.1"/>
</dbReference>
<dbReference type="SUPFAM" id="SSF88723">
    <property type="entry name" value="PIN domain-like"/>
    <property type="match status" value="1"/>
</dbReference>
<dbReference type="SUPFAM" id="SSF48452">
    <property type="entry name" value="TPR-like"/>
    <property type="match status" value="1"/>
</dbReference>
<dbReference type="HOGENOM" id="CLU_003327_1_0_1"/>
<evidence type="ECO:0000259" key="2">
    <source>
        <dbReference type="SMART" id="SM00670"/>
    </source>
</evidence>
<feature type="compositionally biased region" description="Polar residues" evidence="1">
    <location>
        <begin position="162"/>
        <end position="180"/>
    </location>
</feature>
<feature type="compositionally biased region" description="Polar residues" evidence="1">
    <location>
        <begin position="209"/>
        <end position="225"/>
    </location>
</feature>
<name>F4R9Y4_MELLP</name>
<dbReference type="GO" id="GO:0005697">
    <property type="term" value="C:telomerase holoenzyme complex"/>
    <property type="evidence" value="ECO:0007669"/>
    <property type="project" value="TreeGrafter"/>
</dbReference>
<dbReference type="GO" id="GO:0000184">
    <property type="term" value="P:nuclear-transcribed mRNA catabolic process, nonsense-mediated decay"/>
    <property type="evidence" value="ECO:0007669"/>
    <property type="project" value="TreeGrafter"/>
</dbReference>
<feature type="compositionally biased region" description="Basic residues" evidence="1">
    <location>
        <begin position="533"/>
        <end position="544"/>
    </location>
</feature>
<dbReference type="GO" id="GO:0070034">
    <property type="term" value="F:telomerase RNA binding"/>
    <property type="evidence" value="ECO:0007669"/>
    <property type="project" value="TreeGrafter"/>
</dbReference>
<evidence type="ECO:0000256" key="1">
    <source>
        <dbReference type="SAM" id="MobiDB-lite"/>
    </source>
</evidence>
<gene>
    <name evidence="3" type="ORF">MELLADRAFT_76888</name>
</gene>
<dbReference type="GeneID" id="18932853"/>
<evidence type="ECO:0000313" key="4">
    <source>
        <dbReference type="Proteomes" id="UP000001072"/>
    </source>
</evidence>
<dbReference type="PANTHER" id="PTHR15696:SF0">
    <property type="entry name" value="TELOMERASE-BINDING PROTEIN EST1A"/>
    <property type="match status" value="1"/>
</dbReference>
<dbReference type="Gene3D" id="3.40.50.1010">
    <property type="entry name" value="5'-nuclease"/>
    <property type="match status" value="1"/>
</dbReference>
<dbReference type="CDD" id="cd09880">
    <property type="entry name" value="PIN_Smg5-6-like"/>
    <property type="match status" value="1"/>
</dbReference>
<keyword evidence="4" id="KW-1185">Reference proteome</keyword>
<dbReference type="EMBL" id="GL883094">
    <property type="protein sequence ID" value="EGG10614.1"/>
    <property type="molecule type" value="Genomic_DNA"/>
</dbReference>
<dbReference type="VEuPathDB" id="FungiDB:MELLADRAFT_76888"/>
<sequence length="1378" mass="154187">MSSPSPLSQSTLPQSNTSLTPNKPPSTSNKPKDGARTLVDALTAYQRRNARPRAERNQVQTSSQSANPSPSPNNLSPRPNRSDSNNDDNADNKANPTTPDRHRLAPSSARSRNHHVSEFSRNLNPDQEVQLNKNTDNRGRLNGTRFKSSHKTTAGGVVGGRSPSNNLPSSKLYDPNSSSHPPARIFGDSGRLPISANTRPHSHRLVSSKYETTTAPGGSNTQSSVKPGHEREGPSAVRPHSSQPIKKSTMAMDADLTGHERWKTKKPIRGDSSITAGANGAPRQLFDPRKHDPVKFSAANRPIETGAANGLSDNRDSATAGSGLATAGAHEDNGHGSHLDQGGKPTSTIVQLKRAYKYIVCLETALKEEEFASKAKEEETKTREINSAQDGRHKLLEDDYWVKLAKQHREFVGVSLIVSYRFHQLLERLRHALPSNSGQSSNHHLLEHMTDFIYFAYGFYTNLLEEQSFGSFRSIWIEQLGDLARYRMAVAGLMTKLTSNHQHSKNIANEMTSEVHASDTDFSDADDQVAGKAMRRKRRGRRRKEGSQSDHSMADSLDLASDSHHSRSSDEEDTRLSPAPIKPKAVPVTPKIMRGSIGVAALGDWEFEEQEIWRATAKDWYSKGLAESPGTGRLHHHLALLSKGDELRTLYHYTKRMSYSAVLNYAIFDLGEDSLTASHPYLPARESILPFFESEHQSRRTRPEVSINDLFVHLHGMLFTKIQLDDFHEELARFMEKLTEDRVLSERHHRVSDFDRLPTVVAKPVMSDASWVMMATINICALLQYGADDGVIRVNQSFRQKSGTDMGSRHLGGKRAVGKMTASTGKTLMIAPQAILVNHSSNTPPSVMPDSLNLRRPSQSISSDDGMLASSVDQHSDTFSHTDSQPNHEDEVMNSTTLIEDQMRSIKVKSDHQEVDDEGGPIVFTLAAKLSFDMLSDALQPNLYRLCPYVTLILTFLGSMSHNSTLMRKLEKFIPWMRLQELFNSIPESIELKSTSNESSTHSSTGGVFKLIGHPLPEDWCLRGMEWTNKTLFGRGYWKPSKEVDGHNNESFQPVNRNSEPESEMDVLLSFSSCEAERSPDPSSDPTRSLSCASYEMDMDDELNPDDKESQESKASRDARWKRISLVAVWISKSIPGFGFDPTMPTHSRFAILKSLRNKIHEWDSERLFDTNILIGMLSIMKDLLESEQWTMIIPLVVITELDGLKKGNQSNGSQSTHHQNHNNKDRLSSDATEAIKYLESSIKTKSRWLKIQTSKGNYLRDLSIRNEKINFQDPHQHHSNYNQVGFSTDHAYNLDDLVLRATMWQIEHFNHSSIKSNQNQKTEEEIVEEDQQKAEKVVLVTLDRNLRLKARARGILAANENQIIGLVELSKQTQLGG</sequence>
<accession>F4R9Y4</accession>
<reference evidence="4" key="1">
    <citation type="journal article" date="2011" name="Proc. Natl. Acad. Sci. U.S.A.">
        <title>Obligate biotrophy features unraveled by the genomic analysis of rust fungi.</title>
        <authorList>
            <person name="Duplessis S."/>
            <person name="Cuomo C.A."/>
            <person name="Lin Y.-C."/>
            <person name="Aerts A."/>
            <person name="Tisserant E."/>
            <person name="Veneault-Fourrey C."/>
            <person name="Joly D.L."/>
            <person name="Hacquard S."/>
            <person name="Amselem J."/>
            <person name="Cantarel B.L."/>
            <person name="Chiu R."/>
            <person name="Coutinho P.M."/>
            <person name="Feau N."/>
            <person name="Field M."/>
            <person name="Frey P."/>
            <person name="Gelhaye E."/>
            <person name="Goldberg J."/>
            <person name="Grabherr M.G."/>
            <person name="Kodira C.D."/>
            <person name="Kohler A."/>
            <person name="Kuees U."/>
            <person name="Lindquist E.A."/>
            <person name="Lucas S.M."/>
            <person name="Mago R."/>
            <person name="Mauceli E."/>
            <person name="Morin E."/>
            <person name="Murat C."/>
            <person name="Pangilinan J.L."/>
            <person name="Park R."/>
            <person name="Pearson M."/>
            <person name="Quesneville H."/>
            <person name="Rouhier N."/>
            <person name="Sakthikumar S."/>
            <person name="Salamov A.A."/>
            <person name="Schmutz J."/>
            <person name="Selles B."/>
            <person name="Shapiro H."/>
            <person name="Tanguay P."/>
            <person name="Tuskan G.A."/>
            <person name="Henrissat B."/>
            <person name="Van de Peer Y."/>
            <person name="Rouze P."/>
            <person name="Ellis J.G."/>
            <person name="Dodds P.N."/>
            <person name="Schein J.E."/>
            <person name="Zhong S."/>
            <person name="Hamelin R.C."/>
            <person name="Grigoriev I.V."/>
            <person name="Szabo L.J."/>
            <person name="Martin F."/>
        </authorList>
    </citation>
    <scope>NUCLEOTIDE SEQUENCE [LARGE SCALE GENOMIC DNA]</scope>
    <source>
        <strain evidence="4">98AG31 / pathotype 3-4-7</strain>
    </source>
</reference>
<dbReference type="STRING" id="747676.F4R9Y4"/>
<dbReference type="PANTHER" id="PTHR15696">
    <property type="entry name" value="SMG-7 SUPPRESSOR WITH MORPHOLOGICAL EFFECT ON GENITALIA PROTEIN 7"/>
    <property type="match status" value="1"/>
</dbReference>
<proteinExistence type="predicted"/>
<feature type="region of interest" description="Disordered" evidence="1">
    <location>
        <begin position="840"/>
        <end position="870"/>
    </location>
</feature>
<dbReference type="KEGG" id="mlr:MELLADRAFT_76888"/>
<feature type="region of interest" description="Disordered" evidence="1">
    <location>
        <begin position="1"/>
        <end position="345"/>
    </location>
</feature>
<dbReference type="GO" id="GO:0042162">
    <property type="term" value="F:telomeric DNA binding"/>
    <property type="evidence" value="ECO:0007669"/>
    <property type="project" value="TreeGrafter"/>
</dbReference>
<feature type="region of interest" description="Disordered" evidence="1">
    <location>
        <begin position="514"/>
        <end position="587"/>
    </location>
</feature>
<dbReference type="eggNOG" id="KOG2162">
    <property type="taxonomic scope" value="Eukaryota"/>
</dbReference>
<feature type="compositionally biased region" description="Low complexity" evidence="1">
    <location>
        <begin position="549"/>
        <end position="560"/>
    </location>
</feature>
<protein>
    <recommendedName>
        <fullName evidence="2">PIN domain-containing protein</fullName>
    </recommendedName>
</protein>
<dbReference type="InterPro" id="IPR045153">
    <property type="entry name" value="Est1/Ebs1-like"/>
</dbReference>
<dbReference type="SMART" id="SM00670">
    <property type="entry name" value="PINc"/>
    <property type="match status" value="1"/>
</dbReference>
<evidence type="ECO:0000313" key="3">
    <source>
        <dbReference type="EMBL" id="EGG10614.1"/>
    </source>
</evidence>
<dbReference type="Gene3D" id="1.25.40.10">
    <property type="entry name" value="Tetratricopeptide repeat domain"/>
    <property type="match status" value="1"/>
</dbReference>
<dbReference type="InParanoid" id="F4R9Y4"/>
<dbReference type="GO" id="GO:0004540">
    <property type="term" value="F:RNA nuclease activity"/>
    <property type="evidence" value="ECO:0007669"/>
    <property type="project" value="UniProtKB-ARBA"/>
</dbReference>
<dbReference type="InterPro" id="IPR029060">
    <property type="entry name" value="PIN-like_dom_sf"/>
</dbReference>
<feature type="compositionally biased region" description="Polar residues" evidence="1">
    <location>
        <begin position="1209"/>
        <end position="1218"/>
    </location>
</feature>
<feature type="compositionally biased region" description="Polar residues" evidence="1">
    <location>
        <begin position="119"/>
        <end position="134"/>
    </location>
</feature>
<feature type="compositionally biased region" description="Low complexity" evidence="1">
    <location>
        <begin position="317"/>
        <end position="328"/>
    </location>
</feature>
<feature type="compositionally biased region" description="Low complexity" evidence="1">
    <location>
        <begin position="62"/>
        <end position="83"/>
    </location>
</feature>
<dbReference type="InterPro" id="IPR011990">
    <property type="entry name" value="TPR-like_helical_dom_sf"/>
</dbReference>
<organism evidence="4">
    <name type="scientific">Melampsora larici-populina (strain 98AG31 / pathotype 3-4-7)</name>
    <name type="common">Poplar leaf rust fungus</name>
    <dbReference type="NCBI Taxonomy" id="747676"/>
    <lineage>
        <taxon>Eukaryota</taxon>
        <taxon>Fungi</taxon>
        <taxon>Dikarya</taxon>
        <taxon>Basidiomycota</taxon>
        <taxon>Pucciniomycotina</taxon>
        <taxon>Pucciniomycetes</taxon>
        <taxon>Pucciniales</taxon>
        <taxon>Melampsoraceae</taxon>
        <taxon>Melampsora</taxon>
    </lineage>
</organism>
<dbReference type="Pfam" id="PF13638">
    <property type="entry name" value="PIN_4"/>
    <property type="match status" value="1"/>
</dbReference>
<dbReference type="OrthoDB" id="2017974at2759"/>
<feature type="compositionally biased region" description="Basic and acidic residues" evidence="1">
    <location>
        <begin position="329"/>
        <end position="338"/>
    </location>
</feature>
<feature type="compositionally biased region" description="Low complexity" evidence="1">
    <location>
        <begin position="1"/>
        <end position="15"/>
    </location>
</feature>
<dbReference type="Proteomes" id="UP000001072">
    <property type="component" value="Unassembled WGS sequence"/>
</dbReference>